<dbReference type="InterPro" id="IPR035109">
    <property type="entry name" value="ASPR"/>
</dbReference>
<protein>
    <submittedName>
        <fullName evidence="1">Uncharacterized protein</fullName>
    </submittedName>
</protein>
<comment type="caution">
    <text evidence="1">The sequence shown here is derived from an EMBL/GenBank/DDBJ whole genome shotgun (WGS) entry which is preliminary data.</text>
</comment>
<keyword evidence="2" id="KW-1185">Reference proteome</keyword>
<sequence length="95" mass="11564">MYDCKTARKAELILDLKDISRRSSYRKLTKIFYGPRTVSELMKKVLHHWRHEFRKRQAKNATRYARDFGCAYERCGKKMKTVCLLKKKKRTFWKS</sequence>
<dbReference type="Proteomes" id="UP001176961">
    <property type="component" value="Unassembled WGS sequence"/>
</dbReference>
<gene>
    <name evidence="1" type="ORF">CYNAS_LOCUS4700</name>
</gene>
<dbReference type="EMBL" id="CATQJL010000112">
    <property type="protein sequence ID" value="CAJ0592717.1"/>
    <property type="molecule type" value="Genomic_DNA"/>
</dbReference>
<dbReference type="AlphaFoldDB" id="A0AA36DTA9"/>
<evidence type="ECO:0000313" key="1">
    <source>
        <dbReference type="EMBL" id="CAJ0592717.1"/>
    </source>
</evidence>
<evidence type="ECO:0000313" key="2">
    <source>
        <dbReference type="Proteomes" id="UP001176961"/>
    </source>
</evidence>
<proteinExistence type="predicted"/>
<reference evidence="1" key="1">
    <citation type="submission" date="2023-07" db="EMBL/GenBank/DDBJ databases">
        <authorList>
            <consortium name="CYATHOMIX"/>
        </authorList>
    </citation>
    <scope>NUCLEOTIDE SEQUENCE</scope>
    <source>
        <strain evidence="1">N/A</strain>
    </source>
</reference>
<accession>A0AA36DTA9</accession>
<dbReference type="Pfam" id="PF17641">
    <property type="entry name" value="ASPRs"/>
    <property type="match status" value="1"/>
</dbReference>
<organism evidence="1 2">
    <name type="scientific">Cylicocyclus nassatus</name>
    <name type="common">Nematode worm</name>
    <dbReference type="NCBI Taxonomy" id="53992"/>
    <lineage>
        <taxon>Eukaryota</taxon>
        <taxon>Metazoa</taxon>
        <taxon>Ecdysozoa</taxon>
        <taxon>Nematoda</taxon>
        <taxon>Chromadorea</taxon>
        <taxon>Rhabditida</taxon>
        <taxon>Rhabditina</taxon>
        <taxon>Rhabditomorpha</taxon>
        <taxon>Strongyloidea</taxon>
        <taxon>Strongylidae</taxon>
        <taxon>Cylicocyclus</taxon>
    </lineage>
</organism>
<name>A0AA36DTA9_CYLNA</name>